<proteinExistence type="predicted"/>
<protein>
    <submittedName>
        <fullName evidence="1">Uncharacterized protein</fullName>
    </submittedName>
</protein>
<comment type="caution">
    <text evidence="1">The sequence shown here is derived from an EMBL/GenBank/DDBJ whole genome shotgun (WGS) entry which is preliminary data.</text>
</comment>
<gene>
    <name evidence="1" type="ORF">LCGC14_2134410</name>
</gene>
<evidence type="ECO:0000313" key="1">
    <source>
        <dbReference type="EMBL" id="KKL67495.1"/>
    </source>
</evidence>
<dbReference type="EMBL" id="LAZR01026840">
    <property type="protein sequence ID" value="KKL67495.1"/>
    <property type="molecule type" value="Genomic_DNA"/>
</dbReference>
<accession>A0A0F9GDG1</accession>
<name>A0A0F9GDG1_9ZZZZ</name>
<sequence>MKIRMTEDCEIGCLPTTEQTPLPPEFQPRKYDKGKTYEAVEVECFNLAPIGKIDADWAGYMIEHGYAERVLT</sequence>
<organism evidence="1">
    <name type="scientific">marine sediment metagenome</name>
    <dbReference type="NCBI Taxonomy" id="412755"/>
    <lineage>
        <taxon>unclassified sequences</taxon>
        <taxon>metagenomes</taxon>
        <taxon>ecological metagenomes</taxon>
    </lineage>
</organism>
<reference evidence="1" key="1">
    <citation type="journal article" date="2015" name="Nature">
        <title>Complex archaea that bridge the gap between prokaryotes and eukaryotes.</title>
        <authorList>
            <person name="Spang A."/>
            <person name="Saw J.H."/>
            <person name="Jorgensen S.L."/>
            <person name="Zaremba-Niedzwiedzka K."/>
            <person name="Martijn J."/>
            <person name="Lind A.E."/>
            <person name="van Eijk R."/>
            <person name="Schleper C."/>
            <person name="Guy L."/>
            <person name="Ettema T.J."/>
        </authorList>
    </citation>
    <scope>NUCLEOTIDE SEQUENCE</scope>
</reference>
<dbReference type="AlphaFoldDB" id="A0A0F9GDG1"/>